<dbReference type="PROSITE" id="PS00344">
    <property type="entry name" value="GATA_ZN_FINGER_1"/>
    <property type="match status" value="1"/>
</dbReference>
<dbReference type="CDD" id="cd00202">
    <property type="entry name" value="ZnF_GATA"/>
    <property type="match status" value="1"/>
</dbReference>
<feature type="compositionally biased region" description="Low complexity" evidence="9">
    <location>
        <begin position="70"/>
        <end position="95"/>
    </location>
</feature>
<protein>
    <recommendedName>
        <fullName evidence="10">GATA-type domain-containing protein</fullName>
    </recommendedName>
</protein>
<evidence type="ECO:0000256" key="8">
    <source>
        <dbReference type="PROSITE-ProRule" id="PRU00094"/>
    </source>
</evidence>
<keyword evidence="5" id="KW-0238">DNA-binding</keyword>
<evidence type="ECO:0000313" key="11">
    <source>
        <dbReference type="EMBL" id="CAE2232183.1"/>
    </source>
</evidence>
<feature type="region of interest" description="Disordered" evidence="9">
    <location>
        <begin position="37"/>
        <end position="101"/>
    </location>
</feature>
<dbReference type="PROSITE" id="PS50114">
    <property type="entry name" value="GATA_ZN_FINGER_2"/>
    <property type="match status" value="1"/>
</dbReference>
<evidence type="ECO:0000256" key="5">
    <source>
        <dbReference type="ARBA" id="ARBA00023125"/>
    </source>
</evidence>
<dbReference type="Pfam" id="PF00320">
    <property type="entry name" value="GATA"/>
    <property type="match status" value="1"/>
</dbReference>
<evidence type="ECO:0000256" key="2">
    <source>
        <dbReference type="ARBA" id="ARBA00022771"/>
    </source>
</evidence>
<dbReference type="InterPro" id="IPR000679">
    <property type="entry name" value="Znf_GATA"/>
</dbReference>
<feature type="region of interest" description="Disordered" evidence="9">
    <location>
        <begin position="150"/>
        <end position="195"/>
    </location>
</feature>
<evidence type="ECO:0000256" key="1">
    <source>
        <dbReference type="ARBA" id="ARBA00022723"/>
    </source>
</evidence>
<dbReference type="SUPFAM" id="SSF57716">
    <property type="entry name" value="Glucocorticoid receptor-like (DNA-binding domain)"/>
    <property type="match status" value="1"/>
</dbReference>
<dbReference type="InterPro" id="IPR013088">
    <property type="entry name" value="Znf_NHR/GATA"/>
</dbReference>
<evidence type="ECO:0000256" key="6">
    <source>
        <dbReference type="ARBA" id="ARBA00023163"/>
    </source>
</evidence>
<proteinExistence type="inferred from homology"/>
<sequence length="224" mass="25049">MPQCAQCQTSDTPCWREGPQGARTLCNACGIRWKRLLGRNKRSTKRSSTPKSKPAKKKQQPQPQQPQPQPAKVETPIQKAQQQPIAARTTRSSTRSTRKLLDHSTLASKNVLTMSQNELLDCILTRLEDLESSQTRTSLRVRVLTQRLMRQKQKQNSIGSGSRARAHRPTFTSDSNKFHNTSTLPRQEVEMTEGGDGEAALLASMREGTSISLPVEFNTLHAFS</sequence>
<keyword evidence="3" id="KW-0862">Zinc</keyword>
<dbReference type="GO" id="GO:0006355">
    <property type="term" value="P:regulation of DNA-templated transcription"/>
    <property type="evidence" value="ECO:0007669"/>
    <property type="project" value="InterPro"/>
</dbReference>
<dbReference type="GO" id="GO:0008270">
    <property type="term" value="F:zinc ion binding"/>
    <property type="evidence" value="ECO:0007669"/>
    <property type="project" value="UniProtKB-KW"/>
</dbReference>
<dbReference type="AlphaFoldDB" id="A0A7S4MN26"/>
<dbReference type="PANTHER" id="PTHR46813:SF16">
    <property type="entry name" value="GATA TRANSCRIPTION FACTOR 18"/>
    <property type="match status" value="1"/>
</dbReference>
<evidence type="ECO:0000256" key="3">
    <source>
        <dbReference type="ARBA" id="ARBA00022833"/>
    </source>
</evidence>
<feature type="domain" description="GATA-type" evidence="10">
    <location>
        <begin position="1"/>
        <end position="34"/>
    </location>
</feature>
<keyword evidence="6" id="KW-0804">Transcription</keyword>
<evidence type="ECO:0000256" key="7">
    <source>
        <dbReference type="ARBA" id="ARBA00024019"/>
    </source>
</evidence>
<name>A0A7S4MN26_9EUKA</name>
<dbReference type="GO" id="GO:0043565">
    <property type="term" value="F:sequence-specific DNA binding"/>
    <property type="evidence" value="ECO:0007669"/>
    <property type="project" value="InterPro"/>
</dbReference>
<evidence type="ECO:0000259" key="10">
    <source>
        <dbReference type="PROSITE" id="PS50114"/>
    </source>
</evidence>
<keyword evidence="1" id="KW-0479">Metal-binding</keyword>
<evidence type="ECO:0000256" key="9">
    <source>
        <dbReference type="SAM" id="MobiDB-lite"/>
    </source>
</evidence>
<keyword evidence="4" id="KW-0805">Transcription regulation</keyword>
<gene>
    <name evidence="11" type="ORF">VSP0166_LOCUS13755</name>
</gene>
<reference evidence="11" key="1">
    <citation type="submission" date="2021-01" db="EMBL/GenBank/DDBJ databases">
        <authorList>
            <person name="Corre E."/>
            <person name="Pelletier E."/>
            <person name="Niang G."/>
            <person name="Scheremetjew M."/>
            <person name="Finn R."/>
            <person name="Kale V."/>
            <person name="Holt S."/>
            <person name="Cochrane G."/>
            <person name="Meng A."/>
            <person name="Brown T."/>
            <person name="Cohen L."/>
        </authorList>
    </citation>
    <scope>NUCLEOTIDE SEQUENCE</scope>
    <source>
        <strain evidence="11">DIVA3 518/3/11/1/6</strain>
    </source>
</reference>
<keyword evidence="2 8" id="KW-0863">Zinc-finger</keyword>
<accession>A0A7S4MN26</accession>
<feature type="compositionally biased region" description="Polar residues" evidence="9">
    <location>
        <begin position="170"/>
        <end position="185"/>
    </location>
</feature>
<organism evidence="11">
    <name type="scientific">Vannella robusta</name>
    <dbReference type="NCBI Taxonomy" id="1487602"/>
    <lineage>
        <taxon>Eukaryota</taxon>
        <taxon>Amoebozoa</taxon>
        <taxon>Discosea</taxon>
        <taxon>Flabellinia</taxon>
        <taxon>Vannellidae</taxon>
        <taxon>Vannella</taxon>
    </lineage>
</organism>
<dbReference type="EMBL" id="HBKP01019408">
    <property type="protein sequence ID" value="CAE2232183.1"/>
    <property type="molecule type" value="Transcribed_RNA"/>
</dbReference>
<comment type="similarity">
    <text evidence="7">Belongs to the type IV zinc-finger family. Class B subfamily.</text>
</comment>
<evidence type="ECO:0000256" key="4">
    <source>
        <dbReference type="ARBA" id="ARBA00023015"/>
    </source>
</evidence>
<dbReference type="SMART" id="SM00401">
    <property type="entry name" value="ZnF_GATA"/>
    <property type="match status" value="1"/>
</dbReference>
<dbReference type="Gene3D" id="3.30.50.10">
    <property type="entry name" value="Erythroid Transcription Factor GATA-1, subunit A"/>
    <property type="match status" value="1"/>
</dbReference>
<dbReference type="PANTHER" id="PTHR46813">
    <property type="entry name" value="GATA TRANSCRIPTION FACTOR 18"/>
    <property type="match status" value="1"/>
</dbReference>